<dbReference type="EMBL" id="SMOL01000095">
    <property type="protein sequence ID" value="KAB2634126.1"/>
    <property type="molecule type" value="Genomic_DNA"/>
</dbReference>
<organism evidence="1 2">
    <name type="scientific">Pyrus ussuriensis x Pyrus communis</name>
    <dbReference type="NCBI Taxonomy" id="2448454"/>
    <lineage>
        <taxon>Eukaryota</taxon>
        <taxon>Viridiplantae</taxon>
        <taxon>Streptophyta</taxon>
        <taxon>Embryophyta</taxon>
        <taxon>Tracheophyta</taxon>
        <taxon>Spermatophyta</taxon>
        <taxon>Magnoliopsida</taxon>
        <taxon>eudicotyledons</taxon>
        <taxon>Gunneridae</taxon>
        <taxon>Pentapetalae</taxon>
        <taxon>rosids</taxon>
        <taxon>fabids</taxon>
        <taxon>Rosales</taxon>
        <taxon>Rosaceae</taxon>
        <taxon>Amygdaloideae</taxon>
        <taxon>Maleae</taxon>
        <taxon>Pyrus</taxon>
    </lineage>
</organism>
<dbReference type="Proteomes" id="UP000327157">
    <property type="component" value="Unassembled WGS sequence"/>
</dbReference>
<evidence type="ECO:0000313" key="2">
    <source>
        <dbReference type="Proteomes" id="UP000327157"/>
    </source>
</evidence>
<name>A0A5N5I1P7_9ROSA</name>
<keyword evidence="2" id="KW-1185">Reference proteome</keyword>
<protein>
    <submittedName>
        <fullName evidence="1">Uncharacterized protein</fullName>
    </submittedName>
</protein>
<proteinExistence type="predicted"/>
<accession>A0A5N5I1P7</accession>
<evidence type="ECO:0000313" key="1">
    <source>
        <dbReference type="EMBL" id="KAB2634126.1"/>
    </source>
</evidence>
<sequence length="111" mass="12349">MNSKELKKTDADVGNTNKWVLPKSGNPRPIGMLPRAVGFSGCLPVLDVNNVPEKVPGLLGRKEKWELKQCSAMIPIKLNFGQNSMCKQSRVSNVSYISIHRNMLELSHLSM</sequence>
<dbReference type="AlphaFoldDB" id="A0A5N5I1P7"/>
<comment type="caution">
    <text evidence="1">The sequence shown here is derived from an EMBL/GenBank/DDBJ whole genome shotgun (WGS) entry which is preliminary data.</text>
</comment>
<reference evidence="1 2" key="2">
    <citation type="submission" date="2019-11" db="EMBL/GenBank/DDBJ databases">
        <title>A de novo genome assembly of a pear dwarfing rootstock.</title>
        <authorList>
            <person name="Wang F."/>
            <person name="Wang J."/>
            <person name="Li S."/>
            <person name="Zhang Y."/>
            <person name="Fang M."/>
            <person name="Ma L."/>
            <person name="Zhao Y."/>
            <person name="Jiang S."/>
        </authorList>
    </citation>
    <scope>NUCLEOTIDE SEQUENCE [LARGE SCALE GENOMIC DNA]</scope>
    <source>
        <strain evidence="1">S2</strain>
        <tissue evidence="1">Leaf</tissue>
    </source>
</reference>
<reference evidence="1 2" key="1">
    <citation type="submission" date="2019-09" db="EMBL/GenBank/DDBJ databases">
        <authorList>
            <person name="Ou C."/>
        </authorList>
    </citation>
    <scope>NUCLEOTIDE SEQUENCE [LARGE SCALE GENOMIC DNA]</scope>
    <source>
        <strain evidence="1">S2</strain>
        <tissue evidence="1">Leaf</tissue>
    </source>
</reference>
<gene>
    <name evidence="1" type="ORF">D8674_039137</name>
</gene>
<dbReference type="OrthoDB" id="1746916at2759"/>